<gene>
    <name evidence="3" type="ORF">PCANC_16513</name>
    <name evidence="2" type="ORF">PCASD_24636</name>
</gene>
<name>A0A2N5SR71_9BASI</name>
<feature type="compositionally biased region" description="Basic residues" evidence="1">
    <location>
        <begin position="136"/>
        <end position="146"/>
    </location>
</feature>
<evidence type="ECO:0000313" key="5">
    <source>
        <dbReference type="Proteomes" id="UP000235392"/>
    </source>
</evidence>
<proteinExistence type="predicted"/>
<dbReference type="Proteomes" id="UP000235388">
    <property type="component" value="Unassembled WGS sequence"/>
</dbReference>
<comment type="caution">
    <text evidence="3">The sequence shown here is derived from an EMBL/GenBank/DDBJ whole genome shotgun (WGS) entry which is preliminary data.</text>
</comment>
<organism evidence="3 4">
    <name type="scientific">Puccinia coronata f. sp. avenae</name>
    <dbReference type="NCBI Taxonomy" id="200324"/>
    <lineage>
        <taxon>Eukaryota</taxon>
        <taxon>Fungi</taxon>
        <taxon>Dikarya</taxon>
        <taxon>Basidiomycota</taxon>
        <taxon>Pucciniomycotina</taxon>
        <taxon>Pucciniomycetes</taxon>
        <taxon>Pucciniales</taxon>
        <taxon>Pucciniaceae</taxon>
        <taxon>Puccinia</taxon>
    </lineage>
</organism>
<evidence type="ECO:0000313" key="2">
    <source>
        <dbReference type="EMBL" id="PLW08192.1"/>
    </source>
</evidence>
<feature type="region of interest" description="Disordered" evidence="1">
    <location>
        <begin position="1"/>
        <end position="54"/>
    </location>
</feature>
<dbReference type="EMBL" id="PGCJ01000888">
    <property type="protein sequence ID" value="PLW15733.1"/>
    <property type="molecule type" value="Genomic_DNA"/>
</dbReference>
<protein>
    <submittedName>
        <fullName evidence="3">Uncharacterized protein</fullName>
    </submittedName>
</protein>
<accession>A0A2N5SR71</accession>
<feature type="compositionally biased region" description="Low complexity" evidence="1">
    <location>
        <begin position="236"/>
        <end position="269"/>
    </location>
</feature>
<feature type="compositionally biased region" description="Polar residues" evidence="1">
    <location>
        <begin position="156"/>
        <end position="166"/>
    </location>
</feature>
<sequence>MSSSKGDGKGPRKEPNNLASTGSSKSTGSAKTSSSQFKKEKNEGVAKTITKDDRVDWVQSQAIQSISQLQISPLVNSSQTIPGPTSDATHGACRPARMLLRADETQPPLASVSGMIHREMPSVSSQPEVRATNLGHRAKKPPKRKRILQEDRSSRENVSCSDPNHSQGRHPSPSVLISALLAKMNSRGPYTLVKPPPPHRSHHAFHSHKPSAPHRMTFLRPSDTGPSSSRKPHPQTASPSTHTKKSSSSSSNHRTSTSSSSKSMSTESS</sequence>
<feature type="compositionally biased region" description="Low complexity" evidence="1">
    <location>
        <begin position="19"/>
        <end position="35"/>
    </location>
</feature>
<dbReference type="AlphaFoldDB" id="A0A2N5SR71"/>
<feature type="compositionally biased region" description="Basic residues" evidence="1">
    <location>
        <begin position="197"/>
        <end position="212"/>
    </location>
</feature>
<evidence type="ECO:0000256" key="1">
    <source>
        <dbReference type="SAM" id="MobiDB-lite"/>
    </source>
</evidence>
<feature type="compositionally biased region" description="Basic and acidic residues" evidence="1">
    <location>
        <begin position="1"/>
        <end position="15"/>
    </location>
</feature>
<feature type="compositionally biased region" description="Basic and acidic residues" evidence="1">
    <location>
        <begin position="37"/>
        <end position="54"/>
    </location>
</feature>
<reference evidence="4 5" key="1">
    <citation type="submission" date="2017-11" db="EMBL/GenBank/DDBJ databases">
        <title>De novo assembly and phasing of dikaryotic genomes from two isolates of Puccinia coronata f. sp. avenae, the causal agent of oat crown rust.</title>
        <authorList>
            <person name="Miller M.E."/>
            <person name="Zhang Y."/>
            <person name="Omidvar V."/>
            <person name="Sperschneider J."/>
            <person name="Schwessinger B."/>
            <person name="Raley C."/>
            <person name="Palmer J.M."/>
            <person name="Garnica D."/>
            <person name="Upadhyaya N."/>
            <person name="Rathjen J."/>
            <person name="Taylor J.M."/>
            <person name="Park R.F."/>
            <person name="Dodds P.N."/>
            <person name="Hirsch C.D."/>
            <person name="Kianian S.F."/>
            <person name="Figueroa M."/>
        </authorList>
    </citation>
    <scope>NUCLEOTIDE SEQUENCE [LARGE SCALE GENOMIC DNA]</scope>
    <source>
        <strain evidence="3">12NC29</strain>
        <strain evidence="2">12SD80</strain>
    </source>
</reference>
<feature type="region of interest" description="Disordered" evidence="1">
    <location>
        <begin position="120"/>
        <end position="269"/>
    </location>
</feature>
<evidence type="ECO:0000313" key="3">
    <source>
        <dbReference type="EMBL" id="PLW15733.1"/>
    </source>
</evidence>
<dbReference type="EMBL" id="PGCI01001080">
    <property type="protein sequence ID" value="PLW08192.1"/>
    <property type="molecule type" value="Genomic_DNA"/>
</dbReference>
<dbReference type="Proteomes" id="UP000235392">
    <property type="component" value="Unassembled WGS sequence"/>
</dbReference>
<keyword evidence="4" id="KW-1185">Reference proteome</keyword>
<evidence type="ECO:0000313" key="4">
    <source>
        <dbReference type="Proteomes" id="UP000235388"/>
    </source>
</evidence>